<evidence type="ECO:0000313" key="2">
    <source>
        <dbReference type="EMBL" id="KAL2547096.1"/>
    </source>
</evidence>
<accession>A0ABD1WBP6</accession>
<protein>
    <submittedName>
        <fullName evidence="2">Ethylene-responsive transcription factor Related to AP22-12-like</fullName>
    </submittedName>
</protein>
<gene>
    <name evidence="2" type="ORF">Fot_16329</name>
</gene>
<dbReference type="EMBL" id="JBFOLJ010000004">
    <property type="protein sequence ID" value="KAL2547096.1"/>
    <property type="molecule type" value="Genomic_DNA"/>
</dbReference>
<evidence type="ECO:0000256" key="1">
    <source>
        <dbReference type="SAM" id="MobiDB-lite"/>
    </source>
</evidence>
<sequence>MCGRAIISNLLVPNRSSRRLTADFLRRSGGGADLINGKKKVSRNCHSKPLRSKPVIDIDNDFDADFKEFKDYSDDEVEINVKPFAFSASKNSSLRGSKFVKSLSPKRMLKSHQRKRGRISTEGSDNAHG</sequence>
<proteinExistence type="predicted"/>
<name>A0ABD1WBP6_9LAMI</name>
<keyword evidence="3" id="KW-1185">Reference proteome</keyword>
<evidence type="ECO:0000313" key="3">
    <source>
        <dbReference type="Proteomes" id="UP001604277"/>
    </source>
</evidence>
<dbReference type="AlphaFoldDB" id="A0ABD1WBP6"/>
<organism evidence="2 3">
    <name type="scientific">Forsythia ovata</name>
    <dbReference type="NCBI Taxonomy" id="205694"/>
    <lineage>
        <taxon>Eukaryota</taxon>
        <taxon>Viridiplantae</taxon>
        <taxon>Streptophyta</taxon>
        <taxon>Embryophyta</taxon>
        <taxon>Tracheophyta</taxon>
        <taxon>Spermatophyta</taxon>
        <taxon>Magnoliopsida</taxon>
        <taxon>eudicotyledons</taxon>
        <taxon>Gunneridae</taxon>
        <taxon>Pentapetalae</taxon>
        <taxon>asterids</taxon>
        <taxon>lamiids</taxon>
        <taxon>Lamiales</taxon>
        <taxon>Oleaceae</taxon>
        <taxon>Forsythieae</taxon>
        <taxon>Forsythia</taxon>
    </lineage>
</organism>
<dbReference type="Proteomes" id="UP001604277">
    <property type="component" value="Unassembled WGS sequence"/>
</dbReference>
<feature type="region of interest" description="Disordered" evidence="1">
    <location>
        <begin position="91"/>
        <end position="129"/>
    </location>
</feature>
<comment type="caution">
    <text evidence="2">The sequence shown here is derived from an EMBL/GenBank/DDBJ whole genome shotgun (WGS) entry which is preliminary data.</text>
</comment>
<reference evidence="3" key="1">
    <citation type="submission" date="2024-07" db="EMBL/GenBank/DDBJ databases">
        <title>Two chromosome-level genome assemblies of Korean endemic species Abeliophyllum distichum and Forsythia ovata (Oleaceae).</title>
        <authorList>
            <person name="Jang H."/>
        </authorList>
    </citation>
    <scope>NUCLEOTIDE SEQUENCE [LARGE SCALE GENOMIC DNA]</scope>
</reference>
<feature type="compositionally biased region" description="Basic residues" evidence="1">
    <location>
        <begin position="107"/>
        <end position="118"/>
    </location>
</feature>